<dbReference type="RefSeq" id="WP_198826537.1">
    <property type="nucleotide sequence ID" value="NZ_CP066308.1"/>
</dbReference>
<evidence type="ECO:0000313" key="1">
    <source>
        <dbReference type="EMBL" id="QQE72905.1"/>
    </source>
</evidence>
<dbReference type="EMBL" id="CP073708">
    <property type="protein sequence ID" value="QUO39983.1"/>
    <property type="molecule type" value="Genomic_DNA"/>
</dbReference>
<keyword evidence="4" id="KW-1185">Reference proteome</keyword>
<dbReference type="Proteomes" id="UP000595847">
    <property type="component" value="Chromosome"/>
</dbReference>
<dbReference type="EMBL" id="CP066308">
    <property type="protein sequence ID" value="QQE72905.1"/>
    <property type="molecule type" value="Genomic_DNA"/>
</dbReference>
<reference evidence="2" key="2">
    <citation type="submission" date="2021-04" db="EMBL/GenBank/DDBJ databases">
        <title>Brevibacillus composti FJAT-54423, complete genome.</title>
        <authorList>
            <person name="Tang R."/>
        </authorList>
    </citation>
    <scope>NUCLEOTIDE SEQUENCE</scope>
    <source>
        <strain evidence="2">FJAT-54424</strain>
    </source>
</reference>
<evidence type="ECO:0000313" key="3">
    <source>
        <dbReference type="Proteomes" id="UP000595847"/>
    </source>
</evidence>
<evidence type="ECO:0000313" key="4">
    <source>
        <dbReference type="Proteomes" id="UP000677234"/>
    </source>
</evidence>
<dbReference type="AlphaFoldDB" id="A0A7T5EHY3"/>
<dbReference type="Proteomes" id="UP000677234">
    <property type="component" value="Chromosome"/>
</dbReference>
<proteinExistence type="predicted"/>
<dbReference type="KEGG" id="bcop:JD108_13250"/>
<evidence type="ECO:0008006" key="5">
    <source>
        <dbReference type="Google" id="ProtNLM"/>
    </source>
</evidence>
<dbReference type="InterPro" id="IPR054688">
    <property type="entry name" value="CD1247_N"/>
</dbReference>
<dbReference type="NCBIfam" id="NF045650">
    <property type="entry name" value="CD1247_Nterm"/>
    <property type="match status" value="1"/>
</dbReference>
<gene>
    <name evidence="1" type="ORF">JD108_13250</name>
    <name evidence="2" type="ORF">KDJ56_13195</name>
</gene>
<name>A0A7T5EHY3_9BACL</name>
<sequence length="165" mass="18991">MLEQLANRISYLRGLADGMDVNQGSNEGKILAEVIEIMDDMYGQFRELHARIEETEDYVEAIDDDLDDVELYLFGDEDDLYAIVDDCDDDTAILLDDDYPEQDDEDAAVYELDSEDDQVIASYEIECPSCHEILYFPEGEDEEGDRHYVFEQMPQERGHEAINPT</sequence>
<protein>
    <recommendedName>
        <fullName evidence="5">AraC family transcriptional regulator</fullName>
    </recommendedName>
</protein>
<evidence type="ECO:0000313" key="2">
    <source>
        <dbReference type="EMBL" id="QUO39983.1"/>
    </source>
</evidence>
<reference evidence="1 3" key="1">
    <citation type="submission" date="2020-12" db="EMBL/GenBank/DDBJ databases">
        <title>strain FJAT-54423T represents a novel species of the genus Brevibacillus.</title>
        <authorList>
            <person name="Tang R."/>
        </authorList>
    </citation>
    <scope>NUCLEOTIDE SEQUENCE [LARGE SCALE GENOMIC DNA]</scope>
    <source>
        <strain evidence="1 3">FJAT-54423</strain>
    </source>
</reference>
<organism evidence="1 3">
    <name type="scientific">Brevibacillus composti</name>
    <dbReference type="NCBI Taxonomy" id="2796470"/>
    <lineage>
        <taxon>Bacteria</taxon>
        <taxon>Bacillati</taxon>
        <taxon>Bacillota</taxon>
        <taxon>Bacilli</taxon>
        <taxon>Bacillales</taxon>
        <taxon>Paenibacillaceae</taxon>
        <taxon>Brevibacillus</taxon>
    </lineage>
</organism>
<accession>A0A7T5EHY3</accession>